<dbReference type="EMBL" id="CAJVQC010024750">
    <property type="protein sequence ID" value="CAG8727625.1"/>
    <property type="molecule type" value="Genomic_DNA"/>
</dbReference>
<keyword evidence="2" id="KW-1185">Reference proteome</keyword>
<organism evidence="1 2">
    <name type="scientific">Racocetra persica</name>
    <dbReference type="NCBI Taxonomy" id="160502"/>
    <lineage>
        <taxon>Eukaryota</taxon>
        <taxon>Fungi</taxon>
        <taxon>Fungi incertae sedis</taxon>
        <taxon>Mucoromycota</taxon>
        <taxon>Glomeromycotina</taxon>
        <taxon>Glomeromycetes</taxon>
        <taxon>Diversisporales</taxon>
        <taxon>Gigasporaceae</taxon>
        <taxon>Racocetra</taxon>
    </lineage>
</organism>
<reference evidence="1" key="1">
    <citation type="submission" date="2021-06" db="EMBL/GenBank/DDBJ databases">
        <authorList>
            <person name="Kallberg Y."/>
            <person name="Tangrot J."/>
            <person name="Rosling A."/>
        </authorList>
    </citation>
    <scope>NUCLEOTIDE SEQUENCE</scope>
    <source>
        <strain evidence="1">MA461A</strain>
    </source>
</reference>
<gene>
    <name evidence="1" type="ORF">RPERSI_LOCUS11842</name>
</gene>
<comment type="caution">
    <text evidence="1">The sequence shown here is derived from an EMBL/GenBank/DDBJ whole genome shotgun (WGS) entry which is preliminary data.</text>
</comment>
<dbReference type="Proteomes" id="UP000789920">
    <property type="component" value="Unassembled WGS sequence"/>
</dbReference>
<sequence>MSDLEFRFNEDNHIEFNDKAESNDEDKVESNKENEIEIFETKNTKCMAMQILKAGTKPSMIYKAIRGENGEPIATRRDISNLGAQIYHSKENASMEILIINMEKRGYTVHHENYEVEQLIYTGDYKMLNLAIASYKILASSSLNANEDDES</sequence>
<evidence type="ECO:0000313" key="2">
    <source>
        <dbReference type="Proteomes" id="UP000789920"/>
    </source>
</evidence>
<protein>
    <submittedName>
        <fullName evidence="1">11373_t:CDS:1</fullName>
    </submittedName>
</protein>
<proteinExistence type="predicted"/>
<accession>A0ACA9PZN9</accession>
<evidence type="ECO:0000313" key="1">
    <source>
        <dbReference type="EMBL" id="CAG8727625.1"/>
    </source>
</evidence>
<name>A0ACA9PZN9_9GLOM</name>